<comment type="subcellular location">
    <subcellularLocation>
        <location evidence="2">Nucleus</location>
    </subcellularLocation>
</comment>
<dbReference type="CDD" id="cd15543">
    <property type="entry name" value="PHD_RSF1"/>
    <property type="match status" value="1"/>
</dbReference>
<dbReference type="GO" id="GO:0000785">
    <property type="term" value="C:chromatin"/>
    <property type="evidence" value="ECO:0007669"/>
    <property type="project" value="TreeGrafter"/>
</dbReference>
<dbReference type="SMART" id="SM00558">
    <property type="entry name" value="JmjC"/>
    <property type="match status" value="1"/>
</dbReference>
<evidence type="ECO:0000256" key="3">
    <source>
        <dbReference type="ARBA" id="ARBA00006801"/>
    </source>
</evidence>
<proteinExistence type="inferred from homology"/>
<feature type="region of interest" description="Disordered" evidence="14">
    <location>
        <begin position="201"/>
        <end position="251"/>
    </location>
</feature>
<dbReference type="Pfam" id="PF01388">
    <property type="entry name" value="ARID"/>
    <property type="match status" value="1"/>
</dbReference>
<evidence type="ECO:0000256" key="6">
    <source>
        <dbReference type="ARBA" id="ARBA00022771"/>
    </source>
</evidence>
<evidence type="ECO:0000256" key="13">
    <source>
        <dbReference type="SAM" id="Coils"/>
    </source>
</evidence>
<dbReference type="Gene3D" id="3.30.40.10">
    <property type="entry name" value="Zinc/RING finger domain, C3HC4 (zinc finger)"/>
    <property type="match status" value="3"/>
</dbReference>
<comment type="similarity">
    <text evidence="3">Belongs to the JARID1 histone demethylase family.</text>
</comment>
<feature type="domain" description="PHD-type" evidence="15">
    <location>
        <begin position="1559"/>
        <end position="1609"/>
    </location>
</feature>
<dbReference type="InterPro" id="IPR004198">
    <property type="entry name" value="Znf_C5HC2"/>
</dbReference>
<dbReference type="PROSITE" id="PS50016">
    <property type="entry name" value="ZF_PHD_2"/>
    <property type="match status" value="2"/>
</dbReference>
<dbReference type="PROSITE" id="PS51183">
    <property type="entry name" value="JMJN"/>
    <property type="match status" value="1"/>
</dbReference>
<dbReference type="InterPro" id="IPR003347">
    <property type="entry name" value="JmjC_dom"/>
</dbReference>
<keyword evidence="13" id="KW-0175">Coiled coil</keyword>
<dbReference type="SMART" id="SM01014">
    <property type="entry name" value="ARID"/>
    <property type="match status" value="1"/>
</dbReference>
<evidence type="ECO:0000256" key="14">
    <source>
        <dbReference type="SAM" id="MobiDB-lite"/>
    </source>
</evidence>
<dbReference type="GO" id="GO:0005634">
    <property type="term" value="C:nucleus"/>
    <property type="evidence" value="ECO:0007669"/>
    <property type="project" value="UniProtKB-SubCell"/>
</dbReference>
<comment type="cofactor">
    <cofactor evidence="1">
        <name>Fe(2+)</name>
        <dbReference type="ChEBI" id="CHEBI:29033"/>
    </cofactor>
</comment>
<dbReference type="GO" id="GO:0008270">
    <property type="term" value="F:zinc ion binding"/>
    <property type="evidence" value="ECO:0007669"/>
    <property type="project" value="UniProtKB-KW"/>
</dbReference>
<dbReference type="SUPFAM" id="SSF46774">
    <property type="entry name" value="ARID-like"/>
    <property type="match status" value="1"/>
</dbReference>
<evidence type="ECO:0000313" key="19">
    <source>
        <dbReference type="EMBL" id="CCI43210.1"/>
    </source>
</evidence>
<accession>A0A024G9H6</accession>
<dbReference type="Pfam" id="PF02373">
    <property type="entry name" value="JmjC"/>
    <property type="match status" value="1"/>
</dbReference>
<evidence type="ECO:0000256" key="7">
    <source>
        <dbReference type="ARBA" id="ARBA00022833"/>
    </source>
</evidence>
<feature type="compositionally biased region" description="Basic and acidic residues" evidence="14">
    <location>
        <begin position="376"/>
        <end position="389"/>
    </location>
</feature>
<dbReference type="SMART" id="SM00545">
    <property type="entry name" value="JmjN"/>
    <property type="match status" value="1"/>
</dbReference>
<comment type="catalytic activity">
    <reaction evidence="11">
        <text>N(6),N(6),N(6)-trimethyl-L-lysyl(4)-[histone H3] + 3 2-oxoglutarate + 3 O2 = L-lysyl(4)-[histone H3] + 3 formaldehyde + 3 succinate + 3 CO2</text>
        <dbReference type="Rhea" id="RHEA:60208"/>
        <dbReference type="Rhea" id="RHEA-COMP:15537"/>
        <dbReference type="Rhea" id="RHEA-COMP:15547"/>
        <dbReference type="ChEBI" id="CHEBI:15379"/>
        <dbReference type="ChEBI" id="CHEBI:16526"/>
        <dbReference type="ChEBI" id="CHEBI:16810"/>
        <dbReference type="ChEBI" id="CHEBI:16842"/>
        <dbReference type="ChEBI" id="CHEBI:29969"/>
        <dbReference type="ChEBI" id="CHEBI:30031"/>
        <dbReference type="ChEBI" id="CHEBI:61961"/>
        <dbReference type="EC" id="1.14.11.67"/>
    </reaction>
</comment>
<evidence type="ECO:0000256" key="12">
    <source>
        <dbReference type="PROSITE-ProRule" id="PRU00146"/>
    </source>
</evidence>
<feature type="region of interest" description="Disordered" evidence="14">
    <location>
        <begin position="1383"/>
        <end position="1403"/>
    </location>
</feature>
<evidence type="ECO:0000256" key="4">
    <source>
        <dbReference type="ARBA" id="ARBA00012902"/>
    </source>
</evidence>
<feature type="domain" description="PHD-type" evidence="15">
    <location>
        <begin position="462"/>
        <end position="512"/>
    </location>
</feature>
<dbReference type="InterPro" id="IPR003349">
    <property type="entry name" value="JmjN"/>
</dbReference>
<dbReference type="InterPro" id="IPR011011">
    <property type="entry name" value="Znf_FYVE_PHD"/>
</dbReference>
<dbReference type="InterPro" id="IPR013083">
    <property type="entry name" value="Znf_RING/FYVE/PHD"/>
</dbReference>
<dbReference type="InterPro" id="IPR001965">
    <property type="entry name" value="Znf_PHD"/>
</dbReference>
<feature type="domain" description="JmjN" evidence="17">
    <location>
        <begin position="18"/>
        <end position="59"/>
    </location>
</feature>
<dbReference type="PROSITE" id="PS51011">
    <property type="entry name" value="ARID"/>
    <property type="match status" value="1"/>
</dbReference>
<feature type="compositionally biased region" description="Basic residues" evidence="14">
    <location>
        <begin position="1392"/>
        <end position="1403"/>
    </location>
</feature>
<dbReference type="InParanoid" id="A0A024G9H6"/>
<feature type="compositionally biased region" description="Polar residues" evidence="14">
    <location>
        <begin position="212"/>
        <end position="236"/>
    </location>
</feature>
<dbReference type="Proteomes" id="UP000053237">
    <property type="component" value="Unassembled WGS sequence"/>
</dbReference>
<organism evidence="19 20">
    <name type="scientific">Albugo candida</name>
    <dbReference type="NCBI Taxonomy" id="65357"/>
    <lineage>
        <taxon>Eukaryota</taxon>
        <taxon>Sar</taxon>
        <taxon>Stramenopiles</taxon>
        <taxon>Oomycota</taxon>
        <taxon>Peronosporomycetes</taxon>
        <taxon>Albuginales</taxon>
        <taxon>Albuginaceae</taxon>
        <taxon>Albugo</taxon>
    </lineage>
</organism>
<evidence type="ECO:0000256" key="1">
    <source>
        <dbReference type="ARBA" id="ARBA00001954"/>
    </source>
</evidence>
<dbReference type="SUPFAM" id="SSF51197">
    <property type="entry name" value="Clavaminate synthase-like"/>
    <property type="match status" value="1"/>
</dbReference>
<dbReference type="InterPro" id="IPR001606">
    <property type="entry name" value="ARID_dom"/>
</dbReference>
<keyword evidence="9" id="KW-0408">Iron</keyword>
<dbReference type="GO" id="GO:0010468">
    <property type="term" value="P:regulation of gene expression"/>
    <property type="evidence" value="ECO:0007669"/>
    <property type="project" value="TreeGrafter"/>
</dbReference>
<feature type="region of interest" description="Disordered" evidence="14">
    <location>
        <begin position="376"/>
        <end position="398"/>
    </location>
</feature>
<keyword evidence="7" id="KW-0862">Zinc</keyword>
<evidence type="ECO:0000256" key="9">
    <source>
        <dbReference type="ARBA" id="ARBA00023004"/>
    </source>
</evidence>
<evidence type="ECO:0000256" key="2">
    <source>
        <dbReference type="ARBA" id="ARBA00004123"/>
    </source>
</evidence>
<evidence type="ECO:0000256" key="11">
    <source>
        <dbReference type="ARBA" id="ARBA00048734"/>
    </source>
</evidence>
<dbReference type="SUPFAM" id="SSF57903">
    <property type="entry name" value="FYVE/PHD zinc finger"/>
    <property type="match status" value="3"/>
</dbReference>
<evidence type="ECO:0000256" key="10">
    <source>
        <dbReference type="ARBA" id="ARBA00023242"/>
    </source>
</evidence>
<protein>
    <recommendedName>
        <fullName evidence="4">[histone H3]-trimethyl-L-lysine(4) demethylase</fullName>
        <ecNumber evidence="4">1.14.11.67</ecNumber>
    </recommendedName>
</protein>
<keyword evidence="6 12" id="KW-0863">Zinc-finger</keyword>
<dbReference type="OrthoDB" id="1678912at2759"/>
<dbReference type="Pfam" id="PF02928">
    <property type="entry name" value="zf-C5HC2"/>
    <property type="match status" value="1"/>
</dbReference>
<dbReference type="GO" id="GO:0003677">
    <property type="term" value="F:DNA binding"/>
    <property type="evidence" value="ECO:0007669"/>
    <property type="project" value="InterPro"/>
</dbReference>
<evidence type="ECO:0000256" key="5">
    <source>
        <dbReference type="ARBA" id="ARBA00022723"/>
    </source>
</evidence>
<dbReference type="SMART" id="SM00249">
    <property type="entry name" value="PHD"/>
    <property type="match status" value="3"/>
</dbReference>
<dbReference type="SMART" id="SM00501">
    <property type="entry name" value="BRIGHT"/>
    <property type="match status" value="1"/>
</dbReference>
<name>A0A024G9H6_9STRA</name>
<dbReference type="Pfam" id="PF02375">
    <property type="entry name" value="JmjN"/>
    <property type="match status" value="1"/>
</dbReference>
<dbReference type="GO" id="GO:0034647">
    <property type="term" value="F:histone H3K4me/H3K4me2/H3K4me3 demethylase activity"/>
    <property type="evidence" value="ECO:0007669"/>
    <property type="project" value="UniProtKB-EC"/>
</dbReference>
<feature type="domain" description="ARID" evidence="16">
    <location>
        <begin position="83"/>
        <end position="180"/>
    </location>
</feature>
<evidence type="ECO:0000259" key="15">
    <source>
        <dbReference type="PROSITE" id="PS50016"/>
    </source>
</evidence>
<evidence type="ECO:0000313" key="20">
    <source>
        <dbReference type="Proteomes" id="UP000053237"/>
    </source>
</evidence>
<dbReference type="InterPro" id="IPR048615">
    <property type="entry name" value="KDM5_C-hel"/>
</dbReference>
<sequence>MDWDPNQPPQEGFICPPCPVFYPTEKEFEDPLKYISSRQNIGRLSGICKIVPPRGWCPPFAINESAFRFRTRIQQLNYIEGHTRTEGNFMEALRIFLYRKKTPMQTLPRIQGQLLNLNSLYKSVLGRGGYKRVSENMEWYEVIQDIRFHVNEDQNGRKATLRQIEELYRMHLLAFEEYEKKNGTCNLSARNIHQEIHPTAAKASKIEEKPGHNSQQSHTCNQSDVPTTPSKKTILSATPKRSKRKQHEEIDSDIKSFEVESLSESETPVKRILFSEKDQSAEFQEKEILMRVEETRTESTADTVEPNLKRIKYIQAESSLKSDLVEQHPAVEHVPSTLEPHGLCPDSTRNYRLMPPPLRAGQKFYHFFSDVPKNEQSKSTECPLDEHPPKATIKSRTDTSLSQQKGASFLAEIKRVVSNSKKPYAVVQYCEDGHRESIDLSLLQLVVANGWSPESAELSFRSEICQSCLRCDRWDRMILCDSCKSGYHLFCLDEPLDEAPKGDWYCESCLTDFVTSNGSVEVQNPKFGFEVGSEYSLAQFREKANAWKRDYFQLLKSSTGIDQLGDVILEKEYWRVLSMPSHEQRLCVEYGSDVDSGANGSGFPRADCFARCVRLVSKRWKQLEMLKREENKEGGGVKTELDPILYSNGISSTHGDSVDKLVQKYMEDKWNLNNIPKSKDSVLQHLDENIKGVMVPWMYIGMCFSTFCWHVEDHNFYSISYLHCGAPKTWYGVPCDKAELFEQTMKKLTPELFTSQPDLHMQLVTMFSPVILRQHGVPVYRATQRAGEFMVTFPSGYHAGFNHGFNCAEAVNFATIDWLPWGFKSIQKYRKFSKLPVFAHEALVCSLVDTAIKTEAFDYQSVLHYLLPAIKVVYDEYLRFENDVKTVGIRKNDRMENSRTYAHFNSMPARASKMMVSRENSAPQRMNSSVEGGKMVSSATSASQSMRMVSWAGRSGKLEGLRCVVCKQYCYLQAVACTKCRHGSTVGCFEHYKDMCACEKESYYVRLSRFPSTHLTSLISALEDRLDSVRKWHTRAEAILRGGPSDTQLPRRTIKYEDLESLRDEGKQWKGGSEDLLRQIDAALQSVTPWIKQVEATLKMQVQQAKINAIFSVDSVLTQLKSLDITRKQLLVSPPQSVSKDLSDRIIKAQSIKERMQTALESLDRLRSNEPQHHESIPMERKSVKALQLTNLQITELMDEMDDIIQQFSAMDFVASADMTRLNDAKEYLSLLCETNTSFIKIAHRLKVIGKREAVVLDRRETKKMDFTDIEADMGVIFGSHAIMENSCQKLLQRIVEWRNKHGDFAFRKADSLISMLERTTTMRYIVESAVDDLTRDPEEIEALWNDLCLLLIIPNKMEEFGKHLLAWKKWEIQVHNALYPSHSSSKTGGSRTRKKPTSALKKRPSLQDLETWYKTAEEYFVPVASDLRKLLAEEIQRCHEWEANLRALFLSPVKETKQVSALLSQAITKLERFHQREIHPSMRVHCVCRQVLSEKAKMVTCNVCRSLFHHRCVNYPAFSATGLIGVEPFTCSSCVDAKINSKDHSGIKSSSTELNVATLYCICRDDREDSTMICCDFCDEWYHIQCIGMNVGMVDHMEAYRCQRCLLCQNLYYLDKLAIEKDSLGNRPGLAKIQALLGQLECSLVSMPQNGQDLIAYMKLVSDVDVSVKSFADAFLSRFSAENFSNIEIEVEEKNIMLLMQQMTDLEIDLEQSYASLIAVHWCLRACQLVLTCTRPPKYAHLVILLLDVKNIKHLASHEDYTRIQRAIQDHVEKATAWIQHVRALQINPSDFEQSVLKLDKERHELSRFLELPAAEVKFIRDSKHLLCGQ</sequence>
<comment type="caution">
    <text evidence="19">The sequence shown here is derived from an EMBL/GenBank/DDBJ whole genome shotgun (WGS) entry which is preliminary data.</text>
</comment>
<keyword evidence="10" id="KW-0539">Nucleus</keyword>
<evidence type="ECO:0000259" key="16">
    <source>
        <dbReference type="PROSITE" id="PS51011"/>
    </source>
</evidence>
<dbReference type="PANTHER" id="PTHR10694">
    <property type="entry name" value="LYSINE-SPECIFIC DEMETHYLASE"/>
    <property type="match status" value="1"/>
</dbReference>
<dbReference type="EC" id="1.14.11.67" evidence="4"/>
<dbReference type="PROSITE" id="PS51184">
    <property type="entry name" value="JMJC"/>
    <property type="match status" value="1"/>
</dbReference>
<feature type="domain" description="JmjC" evidence="18">
    <location>
        <begin position="664"/>
        <end position="830"/>
    </location>
</feature>
<dbReference type="InterPro" id="IPR036431">
    <property type="entry name" value="ARID_dom_sf"/>
</dbReference>
<feature type="coiled-coil region" evidence="13">
    <location>
        <begin position="1149"/>
        <end position="1207"/>
    </location>
</feature>
<keyword evidence="8" id="KW-0560">Oxidoreductase</keyword>
<reference evidence="19 20" key="1">
    <citation type="submission" date="2012-05" db="EMBL/GenBank/DDBJ databases">
        <title>Recombination and specialization in a pathogen metapopulation.</title>
        <authorList>
            <person name="Gardiner A."/>
            <person name="Kemen E."/>
            <person name="Schultz-Larsen T."/>
            <person name="MacLean D."/>
            <person name="Van Oosterhout C."/>
            <person name="Jones J.D.G."/>
        </authorList>
    </citation>
    <scope>NUCLEOTIDE SEQUENCE [LARGE SCALE GENOMIC DNA]</scope>
    <source>
        <strain evidence="19 20">Ac Nc2</strain>
    </source>
</reference>
<dbReference type="InterPro" id="IPR019787">
    <property type="entry name" value="Znf_PHD-finger"/>
</dbReference>
<dbReference type="Pfam" id="PF00628">
    <property type="entry name" value="PHD"/>
    <property type="match status" value="2"/>
</dbReference>
<keyword evidence="5" id="KW-0479">Metal-binding</keyword>
<gene>
    <name evidence="19" type="ORF">BN9_039940</name>
</gene>
<evidence type="ECO:0000256" key="8">
    <source>
        <dbReference type="ARBA" id="ARBA00023002"/>
    </source>
</evidence>
<dbReference type="Gene3D" id="2.60.120.650">
    <property type="entry name" value="Cupin"/>
    <property type="match status" value="2"/>
</dbReference>
<keyword evidence="20" id="KW-1185">Reference proteome</keyword>
<evidence type="ECO:0000259" key="18">
    <source>
        <dbReference type="PROSITE" id="PS51184"/>
    </source>
</evidence>
<dbReference type="STRING" id="65357.A0A024G9H6"/>
<dbReference type="PANTHER" id="PTHR10694:SF33">
    <property type="entry name" value="LYSINE-SPECIFIC DEMETHYLASE 5"/>
    <property type="match status" value="1"/>
</dbReference>
<dbReference type="EMBL" id="CAIX01000045">
    <property type="protein sequence ID" value="CCI43210.1"/>
    <property type="molecule type" value="Genomic_DNA"/>
</dbReference>
<dbReference type="Pfam" id="PF21323">
    <property type="entry name" value="KDM5_C-hel"/>
    <property type="match status" value="1"/>
</dbReference>
<evidence type="ECO:0000259" key="17">
    <source>
        <dbReference type="PROSITE" id="PS51183"/>
    </source>
</evidence>